<dbReference type="OrthoDB" id="7189225at2"/>
<keyword evidence="1" id="KW-1003">Cell membrane</keyword>
<dbReference type="InterPro" id="IPR005534">
    <property type="entry name" value="Curli_assmbl/transp-comp_CsgG"/>
</dbReference>
<evidence type="ECO:0000313" key="7">
    <source>
        <dbReference type="EMBL" id="OLV16618.1"/>
    </source>
</evidence>
<evidence type="ECO:0000256" key="3">
    <source>
        <dbReference type="ARBA" id="ARBA00023136"/>
    </source>
</evidence>
<dbReference type="Proteomes" id="UP000186607">
    <property type="component" value="Unassembled WGS sequence"/>
</dbReference>
<evidence type="ECO:0000256" key="1">
    <source>
        <dbReference type="ARBA" id="ARBA00022475"/>
    </source>
</evidence>
<feature type="signal peptide" evidence="6">
    <location>
        <begin position="1"/>
        <end position="19"/>
    </location>
</feature>
<evidence type="ECO:0000256" key="2">
    <source>
        <dbReference type="ARBA" id="ARBA00022729"/>
    </source>
</evidence>
<comment type="caution">
    <text evidence="7">The sequence shown here is derived from an EMBL/GenBank/DDBJ whole genome shotgun (WGS) entry which is preliminary data.</text>
</comment>
<dbReference type="Gene3D" id="3.40.50.10610">
    <property type="entry name" value="ABC-type transport auxiliary lipoprotein component"/>
    <property type="match status" value="1"/>
</dbReference>
<evidence type="ECO:0008006" key="9">
    <source>
        <dbReference type="Google" id="ProtNLM"/>
    </source>
</evidence>
<dbReference type="Pfam" id="PF03783">
    <property type="entry name" value="CsgG"/>
    <property type="match status" value="1"/>
</dbReference>
<keyword evidence="5" id="KW-0449">Lipoprotein</keyword>
<dbReference type="STRING" id="249408.BOO71_0011170"/>
<evidence type="ECO:0000256" key="5">
    <source>
        <dbReference type="ARBA" id="ARBA00023288"/>
    </source>
</evidence>
<evidence type="ECO:0000256" key="4">
    <source>
        <dbReference type="ARBA" id="ARBA00023139"/>
    </source>
</evidence>
<evidence type="ECO:0000256" key="6">
    <source>
        <dbReference type="SAM" id="SignalP"/>
    </source>
</evidence>
<keyword evidence="4" id="KW-0564">Palmitate</keyword>
<organism evidence="7 8">
    <name type="scientific">Deinococcus marmoris</name>
    <dbReference type="NCBI Taxonomy" id="249408"/>
    <lineage>
        <taxon>Bacteria</taxon>
        <taxon>Thermotogati</taxon>
        <taxon>Deinococcota</taxon>
        <taxon>Deinococci</taxon>
        <taxon>Deinococcales</taxon>
        <taxon>Deinococcaceae</taxon>
        <taxon>Deinococcus</taxon>
    </lineage>
</organism>
<name>A0A1U7NUL7_9DEIO</name>
<dbReference type="PANTHER" id="PTHR41164">
    <property type="entry name" value="CURLI PRODUCTION ASSEMBLY/TRANSPORT COMPONENT CSGG"/>
    <property type="match status" value="1"/>
</dbReference>
<proteinExistence type="predicted"/>
<gene>
    <name evidence="7" type="ORF">BOO71_0011170</name>
</gene>
<dbReference type="AlphaFoldDB" id="A0A1U7NUL7"/>
<reference evidence="7 8" key="1">
    <citation type="submission" date="2017-01" db="EMBL/GenBank/DDBJ databases">
        <title>Genome Analysis of Deinococcus marmoris KOPRI26562.</title>
        <authorList>
            <person name="Kim J.H."/>
            <person name="Oh H.-M."/>
        </authorList>
    </citation>
    <scope>NUCLEOTIDE SEQUENCE [LARGE SCALE GENOMIC DNA]</scope>
    <source>
        <strain evidence="7 8">KOPRI26562</strain>
    </source>
</reference>
<sequence>MKALHLIFAAALLAGPALAQTAPPPVAPPPVAPAPVAPAPLNAPPAAAAQVNVAVGIFKCNAARCTSELGVGLADALMNALSDTGAFAVYERENVPQLMQNNFIGTGSDPAAALSPVDVLVFGNINSYEPDSASGQGCFMGVCLGGKESTIGADLRVVDSKTGRVIATAKVEGKSSSNSAGFSLGGFSLGGSKSSGVDKAVGIMLAQAVQLLQSKIPANYYR</sequence>
<dbReference type="PANTHER" id="PTHR41164:SF1">
    <property type="entry name" value="CURLI PRODUCTION ASSEMBLY_TRANSPORT COMPONENT CSGG"/>
    <property type="match status" value="1"/>
</dbReference>
<evidence type="ECO:0000313" key="8">
    <source>
        <dbReference type="Proteomes" id="UP000186607"/>
    </source>
</evidence>
<accession>A0A1U7NUL7</accession>
<dbReference type="EMBL" id="MSTI01000135">
    <property type="protein sequence ID" value="OLV16618.1"/>
    <property type="molecule type" value="Genomic_DNA"/>
</dbReference>
<dbReference type="RefSeq" id="WP_075835078.1">
    <property type="nucleotide sequence ID" value="NZ_MSTI01000135.1"/>
</dbReference>
<protein>
    <recommendedName>
        <fullName evidence="9">Curli production assembly/transport component CsgG</fullName>
    </recommendedName>
</protein>
<keyword evidence="8" id="KW-1185">Reference proteome</keyword>
<feature type="chain" id="PRO_5012572479" description="Curli production assembly/transport component CsgG" evidence="6">
    <location>
        <begin position="20"/>
        <end position="222"/>
    </location>
</feature>
<keyword evidence="3" id="KW-0472">Membrane</keyword>
<keyword evidence="2 6" id="KW-0732">Signal</keyword>
<dbReference type="GO" id="GO:0030288">
    <property type="term" value="C:outer membrane-bounded periplasmic space"/>
    <property type="evidence" value="ECO:0007669"/>
    <property type="project" value="InterPro"/>
</dbReference>